<keyword evidence="2" id="KW-1185">Reference proteome</keyword>
<dbReference type="KEGG" id="ddd:Dda3937_04372"/>
<reference evidence="1 2" key="1">
    <citation type="journal article" date="2011" name="J. Bacteriol.">
        <title>Genome sequence of the plant-pathogenic bacterium Dickeya dadantii 3937.</title>
        <authorList>
            <person name="Glasner J.D."/>
            <person name="Yang C.H."/>
            <person name="Reverchon S."/>
            <person name="Hugouvieux-Cotte-Pattat N."/>
            <person name="Condemine G."/>
            <person name="Bohin J.P."/>
            <person name="Van Gijsegem F."/>
            <person name="Yang S."/>
            <person name="Franza T."/>
            <person name="Expert D."/>
            <person name="Plunkett G. III"/>
            <person name="San Francisco M.J."/>
            <person name="Charkowski A.O."/>
            <person name="Py B."/>
            <person name="Bell K."/>
            <person name="Rauscher L."/>
            <person name="Rodriguez-Palenzuela P."/>
            <person name="Toussaint A."/>
            <person name="Holeva M.C."/>
            <person name="He S.Y."/>
            <person name="Douet V."/>
            <person name="Boccara M."/>
            <person name="Blanco C."/>
            <person name="Toth I."/>
            <person name="Anderson B.D."/>
            <person name="Biehl B.S."/>
            <person name="Mau B."/>
            <person name="Flynn S.M."/>
            <person name="Barras F."/>
            <person name="Lindeberg M."/>
            <person name="Birch P.R."/>
            <person name="Tsuyumu S."/>
            <person name="Shi X."/>
            <person name="Hibbing M."/>
            <person name="Yap M.N."/>
            <person name="Carpentier M."/>
            <person name="Dassa E."/>
            <person name="Umehara M."/>
            <person name="Kim J.F."/>
            <person name="Rusch M."/>
            <person name="Soni P."/>
            <person name="Mayhew G.F."/>
            <person name="Fouts D.E."/>
            <person name="Gill S.R."/>
            <person name="Blattner F.R."/>
            <person name="Keen N.T."/>
            <person name="Perna N.T."/>
        </authorList>
    </citation>
    <scope>NUCLEOTIDE SEQUENCE [LARGE SCALE GENOMIC DNA]</scope>
    <source>
        <strain evidence="1 2">3937</strain>
    </source>
</reference>
<dbReference type="STRING" id="198628.Dda3937_04372"/>
<organism evidence="1 2">
    <name type="scientific">Dickeya dadantii (strain 3937)</name>
    <name type="common">Erwinia chrysanthemi (strain 3937)</name>
    <dbReference type="NCBI Taxonomy" id="198628"/>
    <lineage>
        <taxon>Bacteria</taxon>
        <taxon>Pseudomonadati</taxon>
        <taxon>Pseudomonadota</taxon>
        <taxon>Gammaproteobacteria</taxon>
        <taxon>Enterobacterales</taxon>
        <taxon>Pectobacteriaceae</taxon>
        <taxon>Dickeya</taxon>
    </lineage>
</organism>
<dbReference type="EMBL" id="CP002038">
    <property type="protein sequence ID" value="ADM99472.1"/>
    <property type="molecule type" value="Genomic_DNA"/>
</dbReference>
<accession>E0SN26</accession>
<name>E0SN26_DICD3</name>
<protein>
    <submittedName>
        <fullName evidence="1">Uncharacterized protein</fullName>
    </submittedName>
</protein>
<gene>
    <name evidence="1" type="ordered locus">Dda3937_04372</name>
</gene>
<sequence length="74" mass="8259">MADMAGTDGLSTHDFFTSQHYCMGVQYLLCEQRSTGISESASHNRYVVACITFFVFEDAVLLCLINCSSYGCLW</sequence>
<dbReference type="HOGENOM" id="CLU_2681814_0_0_6"/>
<dbReference type="AlphaFoldDB" id="E0SN26"/>
<dbReference type="Proteomes" id="UP000006859">
    <property type="component" value="Chromosome"/>
</dbReference>
<evidence type="ECO:0000313" key="2">
    <source>
        <dbReference type="Proteomes" id="UP000006859"/>
    </source>
</evidence>
<proteinExistence type="predicted"/>
<evidence type="ECO:0000313" key="1">
    <source>
        <dbReference type="EMBL" id="ADM99472.1"/>
    </source>
</evidence>